<accession>A0A918U7V1</accession>
<dbReference type="InterPro" id="IPR029016">
    <property type="entry name" value="GAF-like_dom_sf"/>
</dbReference>
<organism evidence="6 7">
    <name type="scientific">Paludibacterium paludis</name>
    <dbReference type="NCBI Taxonomy" id="1225769"/>
    <lineage>
        <taxon>Bacteria</taxon>
        <taxon>Pseudomonadati</taxon>
        <taxon>Pseudomonadota</taxon>
        <taxon>Betaproteobacteria</taxon>
        <taxon>Neisseriales</taxon>
        <taxon>Chromobacteriaceae</taxon>
        <taxon>Paludibacterium</taxon>
    </lineage>
</organism>
<evidence type="ECO:0000256" key="3">
    <source>
        <dbReference type="ARBA" id="ARBA00023163"/>
    </source>
</evidence>
<dbReference type="RefSeq" id="WP_189531709.1">
    <property type="nucleotide sequence ID" value="NZ_BMYX01000003.1"/>
</dbReference>
<protein>
    <submittedName>
        <fullName evidence="6">Transcriptional regulator</fullName>
    </submittedName>
</protein>
<keyword evidence="3" id="KW-0804">Transcription</keyword>
<reference evidence="6" key="1">
    <citation type="journal article" date="2014" name="Int. J. Syst. Evol. Microbiol.">
        <title>Complete genome sequence of Corynebacterium casei LMG S-19264T (=DSM 44701T), isolated from a smear-ripened cheese.</title>
        <authorList>
            <consortium name="US DOE Joint Genome Institute (JGI-PGF)"/>
            <person name="Walter F."/>
            <person name="Albersmeier A."/>
            <person name="Kalinowski J."/>
            <person name="Ruckert C."/>
        </authorList>
    </citation>
    <scope>NUCLEOTIDE SEQUENCE</scope>
    <source>
        <strain evidence="6">KCTC 32182</strain>
    </source>
</reference>
<feature type="domain" description="HTH iclR-type" evidence="4">
    <location>
        <begin position="13"/>
        <end position="74"/>
    </location>
</feature>
<dbReference type="Gene3D" id="1.10.10.10">
    <property type="entry name" value="Winged helix-like DNA-binding domain superfamily/Winged helix DNA-binding domain"/>
    <property type="match status" value="1"/>
</dbReference>
<keyword evidence="7" id="KW-1185">Reference proteome</keyword>
<name>A0A918U7V1_9NEIS</name>
<reference evidence="6" key="2">
    <citation type="submission" date="2020-09" db="EMBL/GenBank/DDBJ databases">
        <authorList>
            <person name="Sun Q."/>
            <person name="Kim S."/>
        </authorList>
    </citation>
    <scope>NUCLEOTIDE SEQUENCE</scope>
    <source>
        <strain evidence="6">KCTC 32182</strain>
    </source>
</reference>
<comment type="caution">
    <text evidence="6">The sequence shown here is derived from an EMBL/GenBank/DDBJ whole genome shotgun (WGS) entry which is preliminary data.</text>
</comment>
<evidence type="ECO:0000259" key="5">
    <source>
        <dbReference type="PROSITE" id="PS51078"/>
    </source>
</evidence>
<keyword evidence="1" id="KW-0805">Transcription regulation</keyword>
<dbReference type="PANTHER" id="PTHR30136">
    <property type="entry name" value="HELIX-TURN-HELIX TRANSCRIPTIONAL REGULATOR, ICLR FAMILY"/>
    <property type="match status" value="1"/>
</dbReference>
<evidence type="ECO:0000313" key="7">
    <source>
        <dbReference type="Proteomes" id="UP000645257"/>
    </source>
</evidence>
<proteinExistence type="predicted"/>
<dbReference type="SUPFAM" id="SSF55781">
    <property type="entry name" value="GAF domain-like"/>
    <property type="match status" value="1"/>
</dbReference>
<dbReference type="AlphaFoldDB" id="A0A918U7V1"/>
<dbReference type="InterPro" id="IPR050707">
    <property type="entry name" value="HTH_MetabolicPath_Reg"/>
</dbReference>
<dbReference type="PROSITE" id="PS51078">
    <property type="entry name" value="ICLR_ED"/>
    <property type="match status" value="1"/>
</dbReference>
<dbReference type="SMART" id="SM00346">
    <property type="entry name" value="HTH_ICLR"/>
    <property type="match status" value="1"/>
</dbReference>
<dbReference type="PANTHER" id="PTHR30136:SF33">
    <property type="entry name" value="TRANSCRIPTIONAL REGULATORY PROTEIN"/>
    <property type="match status" value="1"/>
</dbReference>
<feature type="domain" description="IclR-ED" evidence="5">
    <location>
        <begin position="75"/>
        <end position="259"/>
    </location>
</feature>
<evidence type="ECO:0000256" key="1">
    <source>
        <dbReference type="ARBA" id="ARBA00023015"/>
    </source>
</evidence>
<dbReference type="Proteomes" id="UP000645257">
    <property type="component" value="Unassembled WGS sequence"/>
</dbReference>
<dbReference type="GO" id="GO:0003677">
    <property type="term" value="F:DNA binding"/>
    <property type="evidence" value="ECO:0007669"/>
    <property type="project" value="UniProtKB-KW"/>
</dbReference>
<keyword evidence="2" id="KW-0238">DNA-binding</keyword>
<dbReference type="InterPro" id="IPR036390">
    <property type="entry name" value="WH_DNA-bd_sf"/>
</dbReference>
<dbReference type="Pfam" id="PF01614">
    <property type="entry name" value="IclR_C"/>
    <property type="match status" value="1"/>
</dbReference>
<evidence type="ECO:0000313" key="6">
    <source>
        <dbReference type="EMBL" id="GGY08634.1"/>
    </source>
</evidence>
<dbReference type="GO" id="GO:0045892">
    <property type="term" value="P:negative regulation of DNA-templated transcription"/>
    <property type="evidence" value="ECO:0007669"/>
    <property type="project" value="TreeGrafter"/>
</dbReference>
<dbReference type="GO" id="GO:0003700">
    <property type="term" value="F:DNA-binding transcription factor activity"/>
    <property type="evidence" value="ECO:0007669"/>
    <property type="project" value="TreeGrafter"/>
</dbReference>
<evidence type="ECO:0000259" key="4">
    <source>
        <dbReference type="PROSITE" id="PS51077"/>
    </source>
</evidence>
<dbReference type="InterPro" id="IPR005471">
    <property type="entry name" value="Tscrpt_reg_IclR_N"/>
</dbReference>
<dbReference type="Pfam" id="PF09339">
    <property type="entry name" value="HTH_IclR"/>
    <property type="match status" value="1"/>
</dbReference>
<dbReference type="EMBL" id="BMYX01000003">
    <property type="protein sequence ID" value="GGY08634.1"/>
    <property type="molecule type" value="Genomic_DNA"/>
</dbReference>
<evidence type="ECO:0000256" key="2">
    <source>
        <dbReference type="ARBA" id="ARBA00023125"/>
    </source>
</evidence>
<dbReference type="InterPro" id="IPR036388">
    <property type="entry name" value="WH-like_DNA-bd_sf"/>
</dbReference>
<dbReference type="Gene3D" id="3.30.450.40">
    <property type="match status" value="1"/>
</dbReference>
<dbReference type="InterPro" id="IPR014757">
    <property type="entry name" value="Tscrpt_reg_IclR_C"/>
</dbReference>
<gene>
    <name evidence="6" type="ORF">GCM10011289_09260</name>
</gene>
<sequence length="272" mass="28980">MTHERFDDDRLFVTALARGLALLSAYRPGDGVLGNQELAARTGLPKSTVSRLSYTLAAQGYLVADPAGGYRPGPTLLALAATALAGHDVRRAAAPLMQAFSLEHAVSTSLAVRDGTDVVYLETCRSQARVSVQLNVGSRVPLATTAIGRALYAGLPDNERARLDDALAARYGDRWETVRAGLAAALRDWEKTGYTASFGDYETEVMAVGVTVPPLWPGQQAMSLNASGPVFLFDEARMRNEIAPALVALGRSLLPGHGQEIRPSGYSEPTAR</sequence>
<dbReference type="PROSITE" id="PS51077">
    <property type="entry name" value="HTH_ICLR"/>
    <property type="match status" value="1"/>
</dbReference>
<dbReference type="SUPFAM" id="SSF46785">
    <property type="entry name" value="Winged helix' DNA-binding domain"/>
    <property type="match status" value="1"/>
</dbReference>